<evidence type="ECO:0000259" key="8">
    <source>
        <dbReference type="Pfam" id="PF00535"/>
    </source>
</evidence>
<reference evidence="9 10" key="1">
    <citation type="journal article" date="2019" name="Nat. Microbiol.">
        <title>Mediterranean grassland soil C-N compound turnover is dependent on rainfall and depth, and is mediated by genomically divergent microorganisms.</title>
        <authorList>
            <person name="Diamond S."/>
            <person name="Andeer P.F."/>
            <person name="Li Z."/>
            <person name="Crits-Christoph A."/>
            <person name="Burstein D."/>
            <person name="Anantharaman K."/>
            <person name="Lane K.R."/>
            <person name="Thomas B.C."/>
            <person name="Pan C."/>
            <person name="Northen T.R."/>
            <person name="Banfield J.F."/>
        </authorList>
    </citation>
    <scope>NUCLEOTIDE SEQUENCE [LARGE SCALE GENOMIC DNA]</scope>
    <source>
        <strain evidence="9">NP_4</strain>
    </source>
</reference>
<keyword evidence="3 9" id="KW-0808">Transferase</keyword>
<keyword evidence="5" id="KW-0448">Lipopolysaccharide biosynthesis</keyword>
<dbReference type="Proteomes" id="UP000319353">
    <property type="component" value="Unassembled WGS sequence"/>
</dbReference>
<keyword evidence="4" id="KW-0812">Transmembrane</keyword>
<evidence type="ECO:0000256" key="6">
    <source>
        <dbReference type="ARBA" id="ARBA00022989"/>
    </source>
</evidence>
<comment type="caution">
    <text evidence="9">The sequence shown here is derived from an EMBL/GenBank/DDBJ whole genome shotgun (WGS) entry which is preliminary data.</text>
</comment>
<evidence type="ECO:0000256" key="2">
    <source>
        <dbReference type="ARBA" id="ARBA00022676"/>
    </source>
</evidence>
<dbReference type="GO" id="GO:0009103">
    <property type="term" value="P:lipopolysaccharide biosynthetic process"/>
    <property type="evidence" value="ECO:0007669"/>
    <property type="project" value="UniProtKB-KW"/>
</dbReference>
<dbReference type="AlphaFoldDB" id="A0A537L599"/>
<dbReference type="GO" id="GO:0005886">
    <property type="term" value="C:plasma membrane"/>
    <property type="evidence" value="ECO:0007669"/>
    <property type="project" value="TreeGrafter"/>
</dbReference>
<evidence type="ECO:0000313" key="9">
    <source>
        <dbReference type="EMBL" id="TMJ03096.1"/>
    </source>
</evidence>
<evidence type="ECO:0000256" key="4">
    <source>
        <dbReference type="ARBA" id="ARBA00022692"/>
    </source>
</evidence>
<dbReference type="SUPFAM" id="SSF53448">
    <property type="entry name" value="Nucleotide-diphospho-sugar transferases"/>
    <property type="match status" value="1"/>
</dbReference>
<keyword evidence="7" id="KW-0472">Membrane</keyword>
<dbReference type="InterPro" id="IPR029044">
    <property type="entry name" value="Nucleotide-diphossugar_trans"/>
</dbReference>
<proteinExistence type="predicted"/>
<sequence length="238" mass="25993">MVLGVMARRLEGISVVLPALNEQGNVRRAVEGARAAATRLADHVEVIVVDDGSSDGTAEEARGAGARVVSHGRNRGYGAALRSGFAAANQPWIFQMDCDNQFDPEELAKLVPLTDYAQIIIGLRARRADEWRRIWAGRAWNQLCQLAFDFIVHDIDCGFKLLDRAAISGLALGSDGACISVELCVAARQAGLRIAEVAVEHRPRVTGSPTGLRFRVIVRGLLELYGLRRRYNGRPPRP</sequence>
<dbReference type="EMBL" id="VBAL01000064">
    <property type="protein sequence ID" value="TMJ03096.1"/>
    <property type="molecule type" value="Genomic_DNA"/>
</dbReference>
<dbReference type="CDD" id="cd04179">
    <property type="entry name" value="DPM_DPG-synthase_like"/>
    <property type="match status" value="1"/>
</dbReference>
<evidence type="ECO:0000256" key="5">
    <source>
        <dbReference type="ARBA" id="ARBA00022985"/>
    </source>
</evidence>
<dbReference type="Pfam" id="PF00535">
    <property type="entry name" value="Glycos_transf_2"/>
    <property type="match status" value="1"/>
</dbReference>
<keyword evidence="6" id="KW-1133">Transmembrane helix</keyword>
<evidence type="ECO:0000256" key="7">
    <source>
        <dbReference type="ARBA" id="ARBA00023136"/>
    </source>
</evidence>
<feature type="domain" description="Glycosyltransferase 2-like" evidence="8">
    <location>
        <begin position="14"/>
        <end position="167"/>
    </location>
</feature>
<evidence type="ECO:0000313" key="10">
    <source>
        <dbReference type="Proteomes" id="UP000319353"/>
    </source>
</evidence>
<dbReference type="InterPro" id="IPR050256">
    <property type="entry name" value="Glycosyltransferase_2"/>
</dbReference>
<keyword evidence="1" id="KW-1003">Cell membrane</keyword>
<dbReference type="PANTHER" id="PTHR48090">
    <property type="entry name" value="UNDECAPRENYL-PHOSPHATE 4-DEOXY-4-FORMAMIDO-L-ARABINOSE TRANSFERASE-RELATED"/>
    <property type="match status" value="1"/>
</dbReference>
<dbReference type="PANTHER" id="PTHR48090:SF3">
    <property type="entry name" value="UNDECAPRENYL-PHOSPHATE 4-DEOXY-4-FORMAMIDO-L-ARABINOSE TRANSFERASE"/>
    <property type="match status" value="1"/>
</dbReference>
<dbReference type="GO" id="GO:0099621">
    <property type="term" value="F:undecaprenyl-phosphate 4-deoxy-4-formamido-L-arabinose transferase activity"/>
    <property type="evidence" value="ECO:0007669"/>
    <property type="project" value="TreeGrafter"/>
</dbReference>
<keyword evidence="2" id="KW-0328">Glycosyltransferase</keyword>
<organism evidence="9 10">
    <name type="scientific">Candidatus Segetimicrobium genomatis</name>
    <dbReference type="NCBI Taxonomy" id="2569760"/>
    <lineage>
        <taxon>Bacteria</taxon>
        <taxon>Bacillati</taxon>
        <taxon>Candidatus Sysuimicrobiota</taxon>
        <taxon>Candidatus Sysuimicrobiia</taxon>
        <taxon>Candidatus Sysuimicrobiales</taxon>
        <taxon>Candidatus Segetimicrobiaceae</taxon>
        <taxon>Candidatus Segetimicrobium</taxon>
    </lineage>
</organism>
<evidence type="ECO:0000256" key="1">
    <source>
        <dbReference type="ARBA" id="ARBA00022475"/>
    </source>
</evidence>
<name>A0A537L599_9BACT</name>
<protein>
    <submittedName>
        <fullName evidence="9">Glycosyltransferase family 2 protein</fullName>
    </submittedName>
</protein>
<dbReference type="Gene3D" id="3.90.550.10">
    <property type="entry name" value="Spore Coat Polysaccharide Biosynthesis Protein SpsA, Chain A"/>
    <property type="match status" value="1"/>
</dbReference>
<dbReference type="InterPro" id="IPR001173">
    <property type="entry name" value="Glyco_trans_2-like"/>
</dbReference>
<evidence type="ECO:0000256" key="3">
    <source>
        <dbReference type="ARBA" id="ARBA00022679"/>
    </source>
</evidence>
<gene>
    <name evidence="9" type="ORF">E6H01_05770</name>
</gene>
<accession>A0A537L599</accession>